<proteinExistence type="predicted"/>
<dbReference type="PATRIC" id="fig|1341683.3.peg.2390"/>
<name>V2UKD9_9GAMM</name>
<dbReference type="OrthoDB" id="6717597at2"/>
<organism evidence="1 2">
    <name type="scientific">Acinetobacter brisouii CIP 110357</name>
    <dbReference type="NCBI Taxonomy" id="1341683"/>
    <lineage>
        <taxon>Bacteria</taxon>
        <taxon>Pseudomonadati</taxon>
        <taxon>Pseudomonadota</taxon>
        <taxon>Gammaproteobacteria</taxon>
        <taxon>Moraxellales</taxon>
        <taxon>Moraxellaceae</taxon>
        <taxon>Acinetobacter</taxon>
    </lineage>
</organism>
<reference evidence="1 2" key="1">
    <citation type="submission" date="2013-10" db="EMBL/GenBank/DDBJ databases">
        <title>The Genome Sequence of Acinetobacter brisouii CIP 110357.</title>
        <authorList>
            <consortium name="The Broad Institute Genomics Platform"/>
            <consortium name="The Broad Institute Genome Sequencing Center for Infectious Disease"/>
            <person name="Cerqueira G."/>
            <person name="Feldgarden M."/>
            <person name="Courvalin P."/>
            <person name="Grillot-Courvalin C."/>
            <person name="Clermont D."/>
            <person name="Rocha E."/>
            <person name="Yoon E.-J."/>
            <person name="Nemec A."/>
            <person name="Young S.K."/>
            <person name="Zeng Q."/>
            <person name="Gargeya S."/>
            <person name="Fitzgerald M."/>
            <person name="Abouelleil A."/>
            <person name="Alvarado L."/>
            <person name="Berlin A.M."/>
            <person name="Chapman S.B."/>
            <person name="Gainer-Dewar J."/>
            <person name="Goldberg J."/>
            <person name="Gnerre S."/>
            <person name="Griggs A."/>
            <person name="Gujja S."/>
            <person name="Hansen M."/>
            <person name="Howarth C."/>
            <person name="Imamovic A."/>
            <person name="Ireland A."/>
            <person name="Larimer J."/>
            <person name="McCowan C."/>
            <person name="Murphy C."/>
            <person name="Pearson M."/>
            <person name="Poon T.W."/>
            <person name="Priest M."/>
            <person name="Roberts A."/>
            <person name="Saif S."/>
            <person name="Shea T."/>
            <person name="Sykes S."/>
            <person name="Wortman J."/>
            <person name="Nusbaum C."/>
            <person name="Birren B."/>
        </authorList>
    </citation>
    <scope>NUCLEOTIDE SEQUENCE [LARGE SCALE GENOMIC DNA]</scope>
    <source>
        <strain evidence="1 2">CIP 110357</strain>
    </source>
</reference>
<dbReference type="RefSeq" id="WP_004902586.1">
    <property type="nucleotide sequence ID" value="NZ_BBTI01000005.1"/>
</dbReference>
<protein>
    <submittedName>
        <fullName evidence="1">Uncharacterized protein</fullName>
    </submittedName>
</protein>
<dbReference type="STRING" id="396323.VH98_05000"/>
<sequence length="206" mass="24036">MALDVGADFEKRWLNAPQAVRQTYIDDLTRICELFSNDVRLEDWLSKNKQAQLQSYETIENAYAELKAQLLEEARIRRQHALEQSLAKKRAQQQAYIDDLQLDERLQHQAQTQQLQALQQQLSQESLTYSERYTTTPKLRFEATRNSVISPEIQHALDNLKIRLELEAESLIEQIQHSVASLNQKIQQAADEEIRYLLEQHSSSET</sequence>
<evidence type="ECO:0000313" key="2">
    <source>
        <dbReference type="Proteomes" id="UP000018418"/>
    </source>
</evidence>
<dbReference type="HOGENOM" id="CLU_1297566_0_0_6"/>
<evidence type="ECO:0000313" key="1">
    <source>
        <dbReference type="EMBL" id="ESK50432.1"/>
    </source>
</evidence>
<gene>
    <name evidence="1" type="ORF">P255_02414</name>
</gene>
<accession>V2UKD9</accession>
<dbReference type="AlphaFoldDB" id="V2UKD9"/>
<keyword evidence="2" id="KW-1185">Reference proteome</keyword>
<dbReference type="EMBL" id="AYEU01000007">
    <property type="protein sequence ID" value="ESK50432.1"/>
    <property type="molecule type" value="Genomic_DNA"/>
</dbReference>
<dbReference type="Proteomes" id="UP000018418">
    <property type="component" value="Unassembled WGS sequence"/>
</dbReference>
<comment type="caution">
    <text evidence="1">The sequence shown here is derived from an EMBL/GenBank/DDBJ whole genome shotgun (WGS) entry which is preliminary data.</text>
</comment>